<evidence type="ECO:0000256" key="6">
    <source>
        <dbReference type="PIRSR" id="PIRSR602129-50"/>
    </source>
</evidence>
<dbReference type="AlphaFoldDB" id="V3ZYP8"/>
<sequence length="526" mass="59633">MSIFIKRKGKKDLRLLQNHVHHDSVLDKTYEDPETLKFLQDVHNLMVEEALVKGTKRETPVIEFQHPEELKKLLNLPIGKEGTSNADILEDCKRILKYSVKTGSLQFYNQLYSGVEPYSLAGSWVTDSLNTNLHTFEVAPVFVILEQYMVQKICKLIGFENGDGVFGAGGSFCNLMATHLARYHRFPDMKTKGMYDQPKLDLYASDQAHYSLLKAGGYLGFGTEHIINVKTDDKGCMIVSDLEAKIEDSKKKAKCNTDLLFTYFQGNVPFFVMGTCGSTVLGAYDDLNAVADVCKKNNIWFHVDGAWGGGALLSSKHRHLMKGVERADSVALNFHKMVGAQIQCSAIFVKVKGLLEKTNRAYAEYLFQPDKFYDTSYDIGDKTVQCGRKVDVTKLWLLWKGKGDKGLEERVDNAFDNAQYLTKKINETEGFRSVLPEYQCTNICFWYIPPSLRGQKETPEWWEKLGKISPIIKERMIKEGSLMIGFVPIKMKGLVNFFRIIVINPACEHSDMDRILSEIDRLGSDL</sequence>
<comment type="similarity">
    <text evidence="2 7">Belongs to the group II decarboxylase family.</text>
</comment>
<dbReference type="KEGG" id="lgi:LOTGIDRAFT_127363"/>
<gene>
    <name evidence="8" type="ORF">LOTGIDRAFT_127363</name>
</gene>
<dbReference type="EMBL" id="KB202849">
    <property type="protein sequence ID" value="ESO87765.1"/>
    <property type="molecule type" value="Genomic_DNA"/>
</dbReference>
<dbReference type="GO" id="GO:0016831">
    <property type="term" value="F:carboxy-lyase activity"/>
    <property type="evidence" value="ECO:0007669"/>
    <property type="project" value="UniProtKB-KW"/>
</dbReference>
<evidence type="ECO:0000256" key="2">
    <source>
        <dbReference type="ARBA" id="ARBA00009533"/>
    </source>
</evidence>
<dbReference type="GO" id="GO:0030170">
    <property type="term" value="F:pyridoxal phosphate binding"/>
    <property type="evidence" value="ECO:0007669"/>
    <property type="project" value="InterPro"/>
</dbReference>
<name>V3ZYP8_LOTGI</name>
<dbReference type="InterPro" id="IPR002129">
    <property type="entry name" value="PyrdxlP-dep_de-COase"/>
</dbReference>
<dbReference type="PANTHER" id="PTHR45677">
    <property type="entry name" value="GLUTAMATE DECARBOXYLASE-RELATED"/>
    <property type="match status" value="1"/>
</dbReference>
<dbReference type="Pfam" id="PF00282">
    <property type="entry name" value="Pyridoxal_deC"/>
    <property type="match status" value="1"/>
</dbReference>
<proteinExistence type="inferred from homology"/>
<dbReference type="RefSeq" id="XP_009061653.1">
    <property type="nucleotide sequence ID" value="XM_009063405.1"/>
</dbReference>
<accession>V3ZYP8</accession>
<dbReference type="HOGENOM" id="CLU_011856_0_0_1"/>
<dbReference type="PROSITE" id="PS00392">
    <property type="entry name" value="DDC_GAD_HDC_YDC"/>
    <property type="match status" value="1"/>
</dbReference>
<reference evidence="8 9" key="1">
    <citation type="journal article" date="2013" name="Nature">
        <title>Insights into bilaterian evolution from three spiralian genomes.</title>
        <authorList>
            <person name="Simakov O."/>
            <person name="Marletaz F."/>
            <person name="Cho S.J."/>
            <person name="Edsinger-Gonzales E."/>
            <person name="Havlak P."/>
            <person name="Hellsten U."/>
            <person name="Kuo D.H."/>
            <person name="Larsson T."/>
            <person name="Lv J."/>
            <person name="Arendt D."/>
            <person name="Savage R."/>
            <person name="Osoegawa K."/>
            <person name="de Jong P."/>
            <person name="Grimwood J."/>
            <person name="Chapman J.A."/>
            <person name="Shapiro H."/>
            <person name="Aerts A."/>
            <person name="Otillar R.P."/>
            <person name="Terry A.Y."/>
            <person name="Boore J.L."/>
            <person name="Grigoriev I.V."/>
            <person name="Lindberg D.R."/>
            <person name="Seaver E.C."/>
            <person name="Weisblat D.A."/>
            <person name="Putnam N.H."/>
            <person name="Rokhsar D.S."/>
        </authorList>
    </citation>
    <scope>NUCLEOTIDE SEQUENCE [LARGE SCALE GENOMIC DNA]</scope>
</reference>
<dbReference type="Gene3D" id="3.40.640.10">
    <property type="entry name" value="Type I PLP-dependent aspartate aminotransferase-like (Major domain)"/>
    <property type="match status" value="1"/>
</dbReference>
<dbReference type="OrthoDB" id="392571at2759"/>
<dbReference type="InterPro" id="IPR015421">
    <property type="entry name" value="PyrdxlP-dep_Trfase_major"/>
</dbReference>
<evidence type="ECO:0000256" key="5">
    <source>
        <dbReference type="ARBA" id="ARBA00023239"/>
    </source>
</evidence>
<evidence type="ECO:0000256" key="1">
    <source>
        <dbReference type="ARBA" id="ARBA00001933"/>
    </source>
</evidence>
<dbReference type="SUPFAM" id="SSF53383">
    <property type="entry name" value="PLP-dependent transferases"/>
    <property type="match status" value="1"/>
</dbReference>
<evidence type="ECO:0000256" key="3">
    <source>
        <dbReference type="ARBA" id="ARBA00022793"/>
    </source>
</evidence>
<dbReference type="GeneID" id="20232697"/>
<dbReference type="CTD" id="20232697"/>
<dbReference type="PANTHER" id="PTHR45677:SF8">
    <property type="entry name" value="CYSTEINE SULFINIC ACID DECARBOXYLASE"/>
    <property type="match status" value="1"/>
</dbReference>
<organism evidence="8 9">
    <name type="scientific">Lottia gigantea</name>
    <name type="common">Giant owl limpet</name>
    <dbReference type="NCBI Taxonomy" id="225164"/>
    <lineage>
        <taxon>Eukaryota</taxon>
        <taxon>Metazoa</taxon>
        <taxon>Spiralia</taxon>
        <taxon>Lophotrochozoa</taxon>
        <taxon>Mollusca</taxon>
        <taxon>Gastropoda</taxon>
        <taxon>Patellogastropoda</taxon>
        <taxon>Lottioidea</taxon>
        <taxon>Lottiidae</taxon>
        <taxon>Lottia</taxon>
    </lineage>
</organism>
<evidence type="ECO:0000256" key="7">
    <source>
        <dbReference type="RuleBase" id="RU000382"/>
    </source>
</evidence>
<dbReference type="InterPro" id="IPR015424">
    <property type="entry name" value="PyrdxlP-dep_Trfase"/>
</dbReference>
<keyword evidence="9" id="KW-1185">Reference proteome</keyword>
<evidence type="ECO:0000256" key="4">
    <source>
        <dbReference type="ARBA" id="ARBA00022898"/>
    </source>
</evidence>
<comment type="cofactor">
    <cofactor evidence="1 6 7">
        <name>pyridoxal 5'-phosphate</name>
        <dbReference type="ChEBI" id="CHEBI:597326"/>
    </cofactor>
</comment>
<dbReference type="STRING" id="225164.V3ZYP8"/>
<dbReference type="InterPro" id="IPR021115">
    <property type="entry name" value="Pyridoxal-P_BS"/>
</dbReference>
<keyword evidence="3" id="KW-0210">Decarboxylase</keyword>
<evidence type="ECO:0000313" key="8">
    <source>
        <dbReference type="EMBL" id="ESO87765.1"/>
    </source>
</evidence>
<dbReference type="GO" id="GO:0005737">
    <property type="term" value="C:cytoplasm"/>
    <property type="evidence" value="ECO:0007669"/>
    <property type="project" value="TreeGrafter"/>
</dbReference>
<keyword evidence="5 7" id="KW-0456">Lyase</keyword>
<feature type="modified residue" description="N6-(pyridoxal phosphate)lysine" evidence="6">
    <location>
        <position position="336"/>
    </location>
</feature>
<protein>
    <recommendedName>
        <fullName evidence="10">Cysteine sulfinic acid decarboxylase</fullName>
    </recommendedName>
</protein>
<evidence type="ECO:0008006" key="10">
    <source>
        <dbReference type="Google" id="ProtNLM"/>
    </source>
</evidence>
<keyword evidence="4 6" id="KW-0663">Pyridoxal phosphate</keyword>
<dbReference type="Proteomes" id="UP000030746">
    <property type="component" value="Unassembled WGS sequence"/>
</dbReference>
<dbReference type="OMA" id="NIHKMST"/>
<dbReference type="GO" id="GO:0019752">
    <property type="term" value="P:carboxylic acid metabolic process"/>
    <property type="evidence" value="ECO:0007669"/>
    <property type="project" value="InterPro"/>
</dbReference>
<dbReference type="Gene3D" id="3.90.1150.170">
    <property type="match status" value="1"/>
</dbReference>
<evidence type="ECO:0000313" key="9">
    <source>
        <dbReference type="Proteomes" id="UP000030746"/>
    </source>
</evidence>